<dbReference type="PANTHER" id="PTHR11945:SF521">
    <property type="entry name" value="AGAMOUS-LIKE 48-RELATED"/>
    <property type="match status" value="1"/>
</dbReference>
<comment type="subcellular location">
    <subcellularLocation>
        <location evidence="1">Nucleus</location>
    </subcellularLocation>
</comment>
<sequence length="383" mass="40741">MTRKKVKLMWIVNDSARKASFKKRRGGLLKKVSELTTLCGVSAFVIVYGPDDQEGAVWPSQQAVQQLLAKFQSVPDIERCKKMMNQETYLRERTTKVQDQLRKQQRKNKEVEVGHLIRQIQQGRKVEELEMNEMAGLAWMLEEKMKECRKRQECFEQVPHDPGSFASPKSAALVDETGGMGGGTTAAQAKFPTESFMWDQWFIDMMRQNENAAGSSSVKTDIGLSPHAYVGGPSGASDVGLPYGNLGGSSGGIEMGLPLGNYSGSSRGSEMGGLPYGSFGINSGASNIGQPHGSFGGIGGGGVGGDIWLGQPYDQYRGNMRGGSTAAASALGLGMPLGNPGSSSAAGVDAGLNPGALFGGSSAGSNAGLPYDVTKPWPNIFYH</sequence>
<keyword evidence="4" id="KW-0804">Transcription</keyword>
<keyword evidence="3" id="KW-0238">DNA-binding</keyword>
<dbReference type="Pfam" id="PF00319">
    <property type="entry name" value="SRF-TF"/>
    <property type="match status" value="1"/>
</dbReference>
<dbReference type="GO" id="GO:0000978">
    <property type="term" value="F:RNA polymerase II cis-regulatory region sequence-specific DNA binding"/>
    <property type="evidence" value="ECO:0000318"/>
    <property type="project" value="GO_Central"/>
</dbReference>
<gene>
    <name evidence="7" type="primary">LOC109003072</name>
</gene>
<keyword evidence="6" id="KW-1185">Reference proteome</keyword>
<dbReference type="FunFam" id="3.40.1810.10:FF:000024">
    <property type="entry name" value="Agamous-like MADS-box protein AGL80"/>
    <property type="match status" value="1"/>
</dbReference>
<dbReference type="GO" id="GO:0000981">
    <property type="term" value="F:DNA-binding transcription factor activity, RNA polymerase II-specific"/>
    <property type="evidence" value="ECO:0000318"/>
    <property type="project" value="GO_Central"/>
</dbReference>
<keyword evidence="5" id="KW-0539">Nucleus</keyword>
<keyword evidence="2" id="KW-0805">Transcription regulation</keyword>
<dbReference type="PANTHER" id="PTHR11945">
    <property type="entry name" value="MADS BOX PROTEIN"/>
    <property type="match status" value="1"/>
</dbReference>
<dbReference type="Gene3D" id="3.40.1810.10">
    <property type="entry name" value="Transcription factor, MADS-box"/>
    <property type="match status" value="1"/>
</dbReference>
<dbReference type="Gramene" id="Jr03_02810_p1">
    <property type="protein sequence ID" value="cds.Jr03_02810_p1"/>
    <property type="gene ID" value="Jr03_02810"/>
</dbReference>
<dbReference type="Proteomes" id="UP000235220">
    <property type="component" value="Chromosome 3"/>
</dbReference>
<evidence type="ECO:0000256" key="3">
    <source>
        <dbReference type="ARBA" id="ARBA00023125"/>
    </source>
</evidence>
<evidence type="ECO:0000256" key="2">
    <source>
        <dbReference type="ARBA" id="ARBA00023015"/>
    </source>
</evidence>
<accession>A0A2I4FY67</accession>
<dbReference type="SUPFAM" id="SSF55455">
    <property type="entry name" value="SRF-like"/>
    <property type="match status" value="1"/>
</dbReference>
<proteinExistence type="predicted"/>
<dbReference type="GeneID" id="109003072"/>
<dbReference type="CDD" id="cd00266">
    <property type="entry name" value="MADS_SRF_like"/>
    <property type="match status" value="1"/>
</dbReference>
<dbReference type="GO" id="GO:0005634">
    <property type="term" value="C:nucleus"/>
    <property type="evidence" value="ECO:0007669"/>
    <property type="project" value="UniProtKB-SubCell"/>
</dbReference>
<dbReference type="GO" id="GO:0046983">
    <property type="term" value="F:protein dimerization activity"/>
    <property type="evidence" value="ECO:0007669"/>
    <property type="project" value="InterPro"/>
</dbReference>
<dbReference type="PROSITE" id="PS50066">
    <property type="entry name" value="MADS_BOX_2"/>
    <property type="match status" value="1"/>
</dbReference>
<dbReference type="InterPro" id="IPR036879">
    <property type="entry name" value="TF_MADSbox_sf"/>
</dbReference>
<reference evidence="7" key="1">
    <citation type="submission" date="2025-08" db="UniProtKB">
        <authorList>
            <consortium name="RefSeq"/>
        </authorList>
    </citation>
    <scope>IDENTIFICATION</scope>
    <source>
        <tissue evidence="7">Leaves</tissue>
    </source>
</reference>
<dbReference type="InterPro" id="IPR033897">
    <property type="entry name" value="SRF-like_MADS-box"/>
</dbReference>
<organism evidence="6 7">
    <name type="scientific">Juglans regia</name>
    <name type="common">English walnut</name>
    <dbReference type="NCBI Taxonomy" id="51240"/>
    <lineage>
        <taxon>Eukaryota</taxon>
        <taxon>Viridiplantae</taxon>
        <taxon>Streptophyta</taxon>
        <taxon>Embryophyta</taxon>
        <taxon>Tracheophyta</taxon>
        <taxon>Spermatophyta</taxon>
        <taxon>Magnoliopsida</taxon>
        <taxon>eudicotyledons</taxon>
        <taxon>Gunneridae</taxon>
        <taxon>Pentapetalae</taxon>
        <taxon>rosids</taxon>
        <taxon>fabids</taxon>
        <taxon>Fagales</taxon>
        <taxon>Juglandaceae</taxon>
        <taxon>Juglans</taxon>
    </lineage>
</organism>
<dbReference type="RefSeq" id="XP_018836588.2">
    <property type="nucleotide sequence ID" value="XM_018981043.2"/>
</dbReference>
<dbReference type="GO" id="GO:0045944">
    <property type="term" value="P:positive regulation of transcription by RNA polymerase II"/>
    <property type="evidence" value="ECO:0007669"/>
    <property type="project" value="InterPro"/>
</dbReference>
<dbReference type="OrthoDB" id="762064at2759"/>
<evidence type="ECO:0000256" key="5">
    <source>
        <dbReference type="ARBA" id="ARBA00023242"/>
    </source>
</evidence>
<evidence type="ECO:0000313" key="6">
    <source>
        <dbReference type="Proteomes" id="UP000235220"/>
    </source>
</evidence>
<name>A0A2I4FY67_JUGRE</name>
<evidence type="ECO:0000256" key="4">
    <source>
        <dbReference type="ARBA" id="ARBA00023163"/>
    </source>
</evidence>
<dbReference type="AlphaFoldDB" id="A0A2I4FY67"/>
<evidence type="ECO:0000313" key="7">
    <source>
        <dbReference type="RefSeq" id="XP_018836588.2"/>
    </source>
</evidence>
<dbReference type="PRINTS" id="PR00404">
    <property type="entry name" value="MADSDOMAIN"/>
</dbReference>
<dbReference type="KEGG" id="jre:109003072"/>
<dbReference type="GO" id="GO:0006357">
    <property type="term" value="P:regulation of transcription by RNA polymerase II"/>
    <property type="evidence" value="ECO:0000318"/>
    <property type="project" value="GO_Central"/>
</dbReference>
<protein>
    <submittedName>
        <fullName evidence="7">Agamous-like MADS-box protein AGL8 homolog</fullName>
    </submittedName>
</protein>
<dbReference type="SMART" id="SM00432">
    <property type="entry name" value="MADS"/>
    <property type="match status" value="1"/>
</dbReference>
<dbReference type="InterPro" id="IPR002100">
    <property type="entry name" value="TF_MADSbox"/>
</dbReference>
<evidence type="ECO:0000256" key="1">
    <source>
        <dbReference type="ARBA" id="ARBA00004123"/>
    </source>
</evidence>